<dbReference type="InterPro" id="IPR036291">
    <property type="entry name" value="NAD(P)-bd_dom_sf"/>
</dbReference>
<dbReference type="OMA" id="HISNETW"/>
<dbReference type="PANTHER" id="PTHR43238">
    <property type="entry name" value="GDP-L-FUCOSE SYNTHASE"/>
    <property type="match status" value="1"/>
</dbReference>
<dbReference type="GO" id="GO:0050577">
    <property type="term" value="F:GDP-L-fucose synthase activity"/>
    <property type="evidence" value="ECO:0007669"/>
    <property type="project" value="TreeGrafter"/>
</dbReference>
<sequence>MSMVVLVTGGTGLVGRALEQVLKEPGIKRNLDEKWIFVSSRDADLTNYDSTRRLFEKSAPTHVVHLAAMVGGLFRNLAHNLEFFRQNMQINDNVLKCCSEFKIRKVVSCLSTCIYPDKTEYPITEKMLHNGPPHDSNFGYSYAKRMVDVLNRGYNQSCDTTKFTADLKFIKN</sequence>
<dbReference type="SUPFAM" id="SSF51735">
    <property type="entry name" value="NAD(P)-binding Rossmann-fold domains"/>
    <property type="match status" value="1"/>
</dbReference>
<evidence type="ECO:0000313" key="3">
    <source>
        <dbReference type="WBParaSite" id="nRc.2.0.1.t29064-RA"/>
    </source>
</evidence>
<dbReference type="PANTHER" id="PTHR43238:SF1">
    <property type="entry name" value="GDP-L-FUCOSE SYNTHASE"/>
    <property type="match status" value="1"/>
</dbReference>
<organism evidence="2 3">
    <name type="scientific">Romanomermis culicivorax</name>
    <name type="common">Nematode worm</name>
    <dbReference type="NCBI Taxonomy" id="13658"/>
    <lineage>
        <taxon>Eukaryota</taxon>
        <taxon>Metazoa</taxon>
        <taxon>Ecdysozoa</taxon>
        <taxon>Nematoda</taxon>
        <taxon>Enoplea</taxon>
        <taxon>Dorylaimia</taxon>
        <taxon>Mermithida</taxon>
        <taxon>Mermithoidea</taxon>
        <taxon>Mermithidae</taxon>
        <taxon>Romanomermis</taxon>
    </lineage>
</organism>
<dbReference type="InterPro" id="IPR001509">
    <property type="entry name" value="Epimerase_deHydtase"/>
</dbReference>
<dbReference type="WBParaSite" id="nRc.2.0.1.t29064-RA">
    <property type="protein sequence ID" value="nRc.2.0.1.t29064-RA"/>
    <property type="gene ID" value="nRc.2.0.1.g29064"/>
</dbReference>
<dbReference type="Proteomes" id="UP000887565">
    <property type="component" value="Unplaced"/>
</dbReference>
<dbReference type="AlphaFoldDB" id="A0A915JSL2"/>
<reference evidence="3" key="1">
    <citation type="submission" date="2022-11" db="UniProtKB">
        <authorList>
            <consortium name="WormBaseParasite"/>
        </authorList>
    </citation>
    <scope>IDENTIFICATION</scope>
</reference>
<dbReference type="Gene3D" id="3.40.50.720">
    <property type="entry name" value="NAD(P)-binding Rossmann-like Domain"/>
    <property type="match status" value="1"/>
</dbReference>
<dbReference type="Pfam" id="PF01370">
    <property type="entry name" value="Epimerase"/>
    <property type="match status" value="1"/>
</dbReference>
<protein>
    <submittedName>
        <fullName evidence="3">NAD-dependent epimerase/dehydratase domain-containing protein</fullName>
    </submittedName>
</protein>
<keyword evidence="2" id="KW-1185">Reference proteome</keyword>
<accession>A0A915JSL2</accession>
<name>A0A915JSL2_ROMCU</name>
<proteinExistence type="predicted"/>
<evidence type="ECO:0000313" key="2">
    <source>
        <dbReference type="Proteomes" id="UP000887565"/>
    </source>
</evidence>
<evidence type="ECO:0000259" key="1">
    <source>
        <dbReference type="Pfam" id="PF01370"/>
    </source>
</evidence>
<feature type="domain" description="NAD-dependent epimerase/dehydratase" evidence="1">
    <location>
        <begin position="5"/>
        <end position="159"/>
    </location>
</feature>